<dbReference type="InterPro" id="IPR039418">
    <property type="entry name" value="LexA-like"/>
</dbReference>
<dbReference type="InterPro" id="IPR015927">
    <property type="entry name" value="Peptidase_S24_S26A/B/C"/>
</dbReference>
<protein>
    <submittedName>
        <fullName evidence="5">HTH-type transcriptional regulator PrtR</fullName>
    </submittedName>
</protein>
<keyword evidence="1" id="KW-0805">Transcription regulation</keyword>
<dbReference type="Gene3D" id="2.10.109.10">
    <property type="entry name" value="Umud Fragment, subunit A"/>
    <property type="match status" value="1"/>
</dbReference>
<keyword evidence="2" id="KW-0238">DNA-binding</keyword>
<dbReference type="EMBL" id="UIHC01000045">
    <property type="protein sequence ID" value="SUZ33323.1"/>
    <property type="molecule type" value="Genomic_DNA"/>
</dbReference>
<keyword evidence="6" id="KW-1185">Reference proteome</keyword>
<dbReference type="InterPro" id="IPR036286">
    <property type="entry name" value="LexA/Signal_pep-like_sf"/>
</dbReference>
<proteinExistence type="predicted"/>
<evidence type="ECO:0000256" key="1">
    <source>
        <dbReference type="ARBA" id="ARBA00023015"/>
    </source>
</evidence>
<sequence>MDPILSEIEKALENKGLSAAAASKMAAGHYSLIKNMKASKAGGKRYSVETLEKLGEVLGLEFYFGPPRGATQAPTALIDGTEFDTIRRFDVSAAAGDGMINPEGEPIDHLAFSKTWLASQGISPGDSMLITVRGDSMEPSIYHGDLVMIDRRKTHIRSGKIYAFNDGDALRIKRIEVIPDTALILRSDNPKHAPDHRVGDAMNHVSQNILGQIVWSGHNWG</sequence>
<name>A0A3B0MCG6_9RHOB</name>
<organism evidence="5 6">
    <name type="scientific">Roseinatronobacter ekhonensis</name>
    <dbReference type="NCBI Taxonomy" id="254356"/>
    <lineage>
        <taxon>Bacteria</taxon>
        <taxon>Pseudomonadati</taxon>
        <taxon>Pseudomonadota</taxon>
        <taxon>Alphaproteobacteria</taxon>
        <taxon>Rhodobacterales</taxon>
        <taxon>Paracoccaceae</taxon>
        <taxon>Roseinatronobacter</taxon>
    </lineage>
</organism>
<dbReference type="OrthoDB" id="528805at2"/>
<dbReference type="SUPFAM" id="SSF51306">
    <property type="entry name" value="LexA/Signal peptidase"/>
    <property type="match status" value="1"/>
</dbReference>
<dbReference type="AlphaFoldDB" id="A0A3B0MCG6"/>
<evidence type="ECO:0000313" key="5">
    <source>
        <dbReference type="EMBL" id="SUZ33323.1"/>
    </source>
</evidence>
<dbReference type="GO" id="GO:0003677">
    <property type="term" value="F:DNA binding"/>
    <property type="evidence" value="ECO:0007669"/>
    <property type="project" value="UniProtKB-KW"/>
</dbReference>
<dbReference type="PANTHER" id="PTHR40661">
    <property type="match status" value="1"/>
</dbReference>
<dbReference type="Pfam" id="PF00717">
    <property type="entry name" value="Peptidase_S24"/>
    <property type="match status" value="1"/>
</dbReference>
<evidence type="ECO:0000256" key="3">
    <source>
        <dbReference type="ARBA" id="ARBA00023163"/>
    </source>
</evidence>
<gene>
    <name evidence="5" type="primary">prtR_1</name>
    <name evidence="5" type="ORF">ROE7235_03092</name>
</gene>
<feature type="domain" description="Peptidase S24/S26A/S26B/S26C" evidence="4">
    <location>
        <begin position="93"/>
        <end position="196"/>
    </location>
</feature>
<dbReference type="CDD" id="cd06529">
    <property type="entry name" value="S24_LexA-like"/>
    <property type="match status" value="1"/>
</dbReference>
<keyword evidence="3" id="KW-0804">Transcription</keyword>
<evidence type="ECO:0000259" key="4">
    <source>
        <dbReference type="Pfam" id="PF00717"/>
    </source>
</evidence>
<reference evidence="6" key="1">
    <citation type="submission" date="2018-08" db="EMBL/GenBank/DDBJ databases">
        <authorList>
            <person name="Rodrigo-Torres L."/>
            <person name="Arahal R. D."/>
            <person name="Lucena T."/>
        </authorList>
    </citation>
    <scope>NUCLEOTIDE SEQUENCE [LARGE SCALE GENOMIC DNA]</scope>
    <source>
        <strain evidence="6">CECT 7235</strain>
    </source>
</reference>
<dbReference type="PANTHER" id="PTHR40661:SF3">
    <property type="entry name" value="FELS-1 PROPHAGE TRANSCRIPTIONAL REGULATOR"/>
    <property type="match status" value="1"/>
</dbReference>
<accession>A0A3B0MCG6</accession>
<evidence type="ECO:0000313" key="6">
    <source>
        <dbReference type="Proteomes" id="UP000272908"/>
    </source>
</evidence>
<dbReference type="Proteomes" id="UP000272908">
    <property type="component" value="Unassembled WGS sequence"/>
</dbReference>
<evidence type="ECO:0000256" key="2">
    <source>
        <dbReference type="ARBA" id="ARBA00023125"/>
    </source>
</evidence>